<organism evidence="1">
    <name type="scientific">Proboscia inermis</name>
    <dbReference type="NCBI Taxonomy" id="420281"/>
    <lineage>
        <taxon>Eukaryota</taxon>
        <taxon>Sar</taxon>
        <taxon>Stramenopiles</taxon>
        <taxon>Ochrophyta</taxon>
        <taxon>Bacillariophyta</taxon>
        <taxon>Coscinodiscophyceae</taxon>
        <taxon>Rhizosoleniophycidae</taxon>
        <taxon>Rhizosoleniales</taxon>
        <taxon>Rhizosoleniaceae</taxon>
        <taxon>Proboscia</taxon>
    </lineage>
</organism>
<dbReference type="AlphaFoldDB" id="A0A7S0GKK5"/>
<gene>
    <name evidence="1" type="ORF">PINE0816_LOCUS18342</name>
</gene>
<protein>
    <submittedName>
        <fullName evidence="1">Uncharacterized protein</fullName>
    </submittedName>
</protein>
<sequence length="124" mass="14327">MDADAPPCHWICNRCNWIHVSQNETSFLEAGEIRRKLAHYDHELTIPHIHPTIGSNTKGRILAMEEIGTHFVGFTAWKPVTSFLVCIWRAERVSVHAHKYLIKGKKRASKAAKIVDRKYHIQIF</sequence>
<dbReference type="EMBL" id="HBEL01039465">
    <property type="protein sequence ID" value="CAD8422186.1"/>
    <property type="molecule type" value="Transcribed_RNA"/>
</dbReference>
<reference evidence="1" key="1">
    <citation type="submission" date="2021-01" db="EMBL/GenBank/DDBJ databases">
        <authorList>
            <person name="Corre E."/>
            <person name="Pelletier E."/>
            <person name="Niang G."/>
            <person name="Scheremetjew M."/>
            <person name="Finn R."/>
            <person name="Kale V."/>
            <person name="Holt S."/>
            <person name="Cochrane G."/>
            <person name="Meng A."/>
            <person name="Brown T."/>
            <person name="Cohen L."/>
        </authorList>
    </citation>
    <scope>NUCLEOTIDE SEQUENCE</scope>
    <source>
        <strain evidence="1">CCAP1064/1</strain>
    </source>
</reference>
<name>A0A7S0GKK5_9STRA</name>
<evidence type="ECO:0000313" key="1">
    <source>
        <dbReference type="EMBL" id="CAD8422186.1"/>
    </source>
</evidence>
<accession>A0A7S0GKK5</accession>
<proteinExistence type="predicted"/>